<dbReference type="EMBL" id="AMQS01000028">
    <property type="protein sequence ID" value="EKF50964.1"/>
    <property type="molecule type" value="Genomic_DNA"/>
</dbReference>
<feature type="transmembrane region" description="Helical" evidence="1">
    <location>
        <begin position="247"/>
        <end position="270"/>
    </location>
</feature>
<feature type="transmembrane region" description="Helical" evidence="1">
    <location>
        <begin position="12"/>
        <end position="31"/>
    </location>
</feature>
<feature type="transmembrane region" description="Helical" evidence="1">
    <location>
        <begin position="218"/>
        <end position="235"/>
    </location>
</feature>
<proteinExistence type="predicted"/>
<dbReference type="RefSeq" id="WP_003136198.1">
    <property type="nucleotide sequence ID" value="NZ_AMQS01000028.1"/>
</dbReference>
<organism evidence="2 3">
    <name type="scientific">Lactococcus garvieae DCC43</name>
    <dbReference type="NCBI Taxonomy" id="1231377"/>
    <lineage>
        <taxon>Bacteria</taxon>
        <taxon>Bacillati</taxon>
        <taxon>Bacillota</taxon>
        <taxon>Bacilli</taxon>
        <taxon>Lactobacillales</taxon>
        <taxon>Streptococcaceae</taxon>
        <taxon>Lactococcus</taxon>
    </lineage>
</organism>
<comment type="caution">
    <text evidence="2">The sequence shown here is derived from an EMBL/GenBank/DDBJ whole genome shotgun (WGS) entry which is preliminary data.</text>
</comment>
<dbReference type="PANTHER" id="PTHR37308">
    <property type="entry name" value="INTEGRAL MEMBRANE PROTEIN"/>
    <property type="match status" value="1"/>
</dbReference>
<protein>
    <submittedName>
        <fullName evidence="2">Membrane protein</fullName>
    </submittedName>
</protein>
<gene>
    <name evidence="2" type="ORF">C426_1686</name>
</gene>
<feature type="transmembrane region" description="Helical" evidence="1">
    <location>
        <begin position="77"/>
        <end position="100"/>
    </location>
</feature>
<dbReference type="PANTHER" id="PTHR37308:SF1">
    <property type="entry name" value="POLYPRENYL-PHOSPHATE TRANSPORTER"/>
    <property type="match status" value="1"/>
</dbReference>
<keyword evidence="1" id="KW-0812">Transmembrane</keyword>
<dbReference type="PATRIC" id="fig|1231377.3.peg.1665"/>
<name>K2PL53_9LACT</name>
<evidence type="ECO:0000313" key="3">
    <source>
        <dbReference type="Proteomes" id="UP000006787"/>
    </source>
</evidence>
<dbReference type="Pfam" id="PF04018">
    <property type="entry name" value="VCA0040-like"/>
    <property type="match status" value="1"/>
</dbReference>
<feature type="transmembrane region" description="Helical" evidence="1">
    <location>
        <begin position="52"/>
        <end position="71"/>
    </location>
</feature>
<reference evidence="2 3" key="1">
    <citation type="journal article" date="2012" name="J. Bacteriol.">
        <title>Genome Sequence of the Bacteriocin-Producing Strain Lactococcus garvieae DCC43.</title>
        <authorList>
            <person name="Gabrielsen C."/>
            <person name="Brede D.A."/>
            <person name="Hernandez P.E."/>
            <person name="Nes I.F."/>
            <person name="Diep D.B."/>
        </authorList>
    </citation>
    <scope>NUCLEOTIDE SEQUENCE [LARGE SCALE GENOMIC DNA]</scope>
    <source>
        <strain evidence="2 3">DCC43</strain>
    </source>
</reference>
<dbReference type="InterPro" id="IPR007163">
    <property type="entry name" value="VCA0040-like"/>
</dbReference>
<feature type="transmembrane region" description="Helical" evidence="1">
    <location>
        <begin position="112"/>
        <end position="131"/>
    </location>
</feature>
<keyword evidence="1" id="KW-0472">Membrane</keyword>
<accession>K2PL53</accession>
<feature type="transmembrane region" description="Helical" evidence="1">
    <location>
        <begin position="185"/>
        <end position="206"/>
    </location>
</feature>
<evidence type="ECO:0000313" key="2">
    <source>
        <dbReference type="EMBL" id="EKF50964.1"/>
    </source>
</evidence>
<keyword evidence="1" id="KW-1133">Transmembrane helix</keyword>
<feature type="transmembrane region" description="Helical" evidence="1">
    <location>
        <begin position="143"/>
        <end position="173"/>
    </location>
</feature>
<dbReference type="AlphaFoldDB" id="K2PL53"/>
<evidence type="ECO:0000256" key="1">
    <source>
        <dbReference type="SAM" id="Phobius"/>
    </source>
</evidence>
<dbReference type="eggNOG" id="COG2035">
    <property type="taxonomic scope" value="Bacteria"/>
</dbReference>
<dbReference type="Proteomes" id="UP000006787">
    <property type="component" value="Unassembled WGS sequence"/>
</dbReference>
<sequence length="278" mass="30570">MNWIFRLIKGMIIALGFILPGVSGGVLAAILGIYERMLHFLAHIRQDFKKNFLFFLPVGIGGILGLVLLSQPLEWLLAHYQVIVLWGFAGAILGTLPSLFKESTRQKTREKSDWLVLLLTFILSTVILYMLPAIAGTVPANFFGFFLAGILIALGVLVPGLSPSNLLLILGLFSPMLEGFKNRDILGVFLPIAIGGIFTLVSFSKIMEKLLLTQHSKVYHFIIGLVLSSTLLIVIPTQSAEAISYSGATISTFLMSALLFVVDLLLGLWMSKLEDKYK</sequence>